<evidence type="ECO:0000313" key="7">
    <source>
        <dbReference type="Proteomes" id="UP000294927"/>
    </source>
</evidence>
<dbReference type="CDD" id="cd03017">
    <property type="entry name" value="PRX_BCP"/>
    <property type="match status" value="1"/>
</dbReference>
<dbReference type="RefSeq" id="WP_133902471.1">
    <property type="nucleotide sequence ID" value="NZ_SOCP01000003.1"/>
</dbReference>
<dbReference type="AlphaFoldDB" id="A0A4R7VZ03"/>
<reference evidence="6 7" key="1">
    <citation type="submission" date="2019-03" db="EMBL/GenBank/DDBJ databases">
        <title>Genomic Encyclopedia of Archaeal and Bacterial Type Strains, Phase II (KMG-II): from individual species to whole genera.</title>
        <authorList>
            <person name="Goeker M."/>
        </authorList>
    </citation>
    <scope>NUCLEOTIDE SEQUENCE [LARGE SCALE GENOMIC DNA]</scope>
    <source>
        <strain evidence="6 7">DSM 45499</strain>
    </source>
</reference>
<protein>
    <submittedName>
        <fullName evidence="6">HxlR family transcriptional regulator</fullName>
    </submittedName>
</protein>
<dbReference type="InterPro" id="IPR036390">
    <property type="entry name" value="WH_DNA-bd_sf"/>
</dbReference>
<dbReference type="Proteomes" id="UP000294927">
    <property type="component" value="Unassembled WGS sequence"/>
</dbReference>
<keyword evidence="3" id="KW-0804">Transcription</keyword>
<proteinExistence type="predicted"/>
<dbReference type="GO" id="GO:0016491">
    <property type="term" value="F:oxidoreductase activity"/>
    <property type="evidence" value="ECO:0007669"/>
    <property type="project" value="InterPro"/>
</dbReference>
<evidence type="ECO:0000259" key="4">
    <source>
        <dbReference type="PROSITE" id="PS51118"/>
    </source>
</evidence>
<dbReference type="Pfam" id="PF01638">
    <property type="entry name" value="HxlR"/>
    <property type="match status" value="1"/>
</dbReference>
<dbReference type="GO" id="GO:0016209">
    <property type="term" value="F:antioxidant activity"/>
    <property type="evidence" value="ECO:0007669"/>
    <property type="project" value="InterPro"/>
</dbReference>
<feature type="domain" description="Thioredoxin" evidence="5">
    <location>
        <begin position="126"/>
        <end position="291"/>
    </location>
</feature>
<comment type="caution">
    <text evidence="6">The sequence shown here is derived from an EMBL/GenBank/DDBJ whole genome shotgun (WGS) entry which is preliminary data.</text>
</comment>
<evidence type="ECO:0000259" key="5">
    <source>
        <dbReference type="PROSITE" id="PS51352"/>
    </source>
</evidence>
<accession>A0A4R7VZ03</accession>
<dbReference type="SUPFAM" id="SSF46785">
    <property type="entry name" value="Winged helix' DNA-binding domain"/>
    <property type="match status" value="1"/>
</dbReference>
<dbReference type="OrthoDB" id="5296483at2"/>
<dbReference type="InterPro" id="IPR002577">
    <property type="entry name" value="HTH_HxlR"/>
</dbReference>
<keyword evidence="2" id="KW-0238">DNA-binding</keyword>
<gene>
    <name evidence="6" type="ORF">CLV71_103654</name>
</gene>
<dbReference type="InterPro" id="IPR036249">
    <property type="entry name" value="Thioredoxin-like_sf"/>
</dbReference>
<dbReference type="Gene3D" id="3.40.30.10">
    <property type="entry name" value="Glutaredoxin"/>
    <property type="match status" value="1"/>
</dbReference>
<evidence type="ECO:0000313" key="6">
    <source>
        <dbReference type="EMBL" id="TDV55413.1"/>
    </source>
</evidence>
<dbReference type="EMBL" id="SOCP01000003">
    <property type="protein sequence ID" value="TDV55413.1"/>
    <property type="molecule type" value="Genomic_DNA"/>
</dbReference>
<dbReference type="GO" id="GO:0003677">
    <property type="term" value="F:DNA binding"/>
    <property type="evidence" value="ECO:0007669"/>
    <property type="project" value="UniProtKB-KW"/>
</dbReference>
<organism evidence="6 7">
    <name type="scientific">Actinophytocola oryzae</name>
    <dbReference type="NCBI Taxonomy" id="502181"/>
    <lineage>
        <taxon>Bacteria</taxon>
        <taxon>Bacillati</taxon>
        <taxon>Actinomycetota</taxon>
        <taxon>Actinomycetes</taxon>
        <taxon>Pseudonocardiales</taxon>
        <taxon>Pseudonocardiaceae</taxon>
    </lineage>
</organism>
<evidence type="ECO:0000256" key="2">
    <source>
        <dbReference type="ARBA" id="ARBA00023125"/>
    </source>
</evidence>
<evidence type="ECO:0000256" key="1">
    <source>
        <dbReference type="ARBA" id="ARBA00023015"/>
    </source>
</evidence>
<dbReference type="PROSITE" id="PS51118">
    <property type="entry name" value="HTH_HXLR"/>
    <property type="match status" value="1"/>
</dbReference>
<dbReference type="Pfam" id="PF00578">
    <property type="entry name" value="AhpC-TSA"/>
    <property type="match status" value="1"/>
</dbReference>
<keyword evidence="7" id="KW-1185">Reference proteome</keyword>
<dbReference type="PANTHER" id="PTHR33204">
    <property type="entry name" value="TRANSCRIPTIONAL REGULATOR, MARR FAMILY"/>
    <property type="match status" value="1"/>
</dbReference>
<sequence>MKHSELVDADCAIAQALGVVGDWWTLLVVRDIAGGTVRFDDLQRALAVSRKTLTERLKALVANGIVEKVDYSARPPRFEYRLTDKGHGLLPVLIALQDWGTRHVSGDGSLSATTAPSSAEARRVRGLVGRRVPELRVAADDGELLDPVGRSWTVLYAFPGAFVPVGNPLPPDWGDIPGAAGCTLESTTYRDRYDEFRALGATVHGLSTQRTDELGAFAEHVDLPFPLLSDDELTLTAALRLPTFRASGVDRLKRLTMIVDPDRTIRAVQFPITDPVRTVDVALTQVTQLGAAG</sequence>
<dbReference type="SUPFAM" id="SSF52833">
    <property type="entry name" value="Thioredoxin-like"/>
    <property type="match status" value="1"/>
</dbReference>
<name>A0A4R7VZ03_9PSEU</name>
<dbReference type="Gene3D" id="1.10.10.10">
    <property type="entry name" value="Winged helix-like DNA-binding domain superfamily/Winged helix DNA-binding domain"/>
    <property type="match status" value="1"/>
</dbReference>
<feature type="domain" description="HTH hxlR-type" evidence="4">
    <location>
        <begin position="11"/>
        <end position="108"/>
    </location>
</feature>
<evidence type="ECO:0000256" key="3">
    <source>
        <dbReference type="ARBA" id="ARBA00023163"/>
    </source>
</evidence>
<dbReference type="InterPro" id="IPR036388">
    <property type="entry name" value="WH-like_DNA-bd_sf"/>
</dbReference>
<dbReference type="PROSITE" id="PS51352">
    <property type="entry name" value="THIOREDOXIN_2"/>
    <property type="match status" value="1"/>
</dbReference>
<dbReference type="InterPro" id="IPR000866">
    <property type="entry name" value="AhpC/TSA"/>
</dbReference>
<keyword evidence="1" id="KW-0805">Transcription regulation</keyword>
<dbReference type="InterPro" id="IPR013766">
    <property type="entry name" value="Thioredoxin_domain"/>
</dbReference>
<dbReference type="PANTHER" id="PTHR33204:SF18">
    <property type="entry name" value="TRANSCRIPTIONAL REGULATORY PROTEIN"/>
    <property type="match status" value="1"/>
</dbReference>